<keyword evidence="3" id="KW-0418">Kinase</keyword>
<dbReference type="InterPro" id="IPR012893">
    <property type="entry name" value="HipA-like_C"/>
</dbReference>
<evidence type="ECO:0000259" key="5">
    <source>
        <dbReference type="Pfam" id="PF13657"/>
    </source>
</evidence>
<protein>
    <submittedName>
        <fullName evidence="6">Type II toxin-antitoxin system HipA family toxin</fullName>
    </submittedName>
</protein>
<feature type="domain" description="HipA N-terminal subdomain 1" evidence="5">
    <location>
        <begin position="4"/>
        <end position="115"/>
    </location>
</feature>
<dbReference type="InterPro" id="IPR017508">
    <property type="entry name" value="HipA_N1"/>
</dbReference>
<evidence type="ECO:0000256" key="2">
    <source>
        <dbReference type="ARBA" id="ARBA00022679"/>
    </source>
</evidence>
<dbReference type="Proteomes" id="UP001335100">
    <property type="component" value="Unassembled WGS sequence"/>
</dbReference>
<gene>
    <name evidence="6" type="ORF">V0R50_07145</name>
</gene>
<keyword evidence="7" id="KW-1185">Reference proteome</keyword>
<feature type="domain" description="HipA-like C-terminal" evidence="4">
    <location>
        <begin position="172"/>
        <end position="404"/>
    </location>
</feature>
<dbReference type="Pfam" id="PF13657">
    <property type="entry name" value="Couple_hipA"/>
    <property type="match status" value="1"/>
</dbReference>
<dbReference type="Pfam" id="PF07804">
    <property type="entry name" value="HipA_C"/>
    <property type="match status" value="1"/>
</dbReference>
<evidence type="ECO:0000256" key="3">
    <source>
        <dbReference type="ARBA" id="ARBA00022777"/>
    </source>
</evidence>
<evidence type="ECO:0000313" key="7">
    <source>
        <dbReference type="Proteomes" id="UP001335100"/>
    </source>
</evidence>
<comment type="caution">
    <text evidence="6">The sequence shown here is derived from an EMBL/GenBank/DDBJ whole genome shotgun (WGS) entry which is preliminary data.</text>
</comment>
<accession>A0ABU7HN73</accession>
<dbReference type="PANTHER" id="PTHR37419">
    <property type="entry name" value="SERINE/THREONINE-PROTEIN KINASE TOXIN HIPA"/>
    <property type="match status" value="1"/>
</dbReference>
<keyword evidence="2" id="KW-0808">Transferase</keyword>
<organism evidence="6 7">
    <name type="scientific">Pseudomonas ulcerans</name>
    <dbReference type="NCBI Taxonomy" id="3115852"/>
    <lineage>
        <taxon>Bacteria</taxon>
        <taxon>Pseudomonadati</taxon>
        <taxon>Pseudomonadota</taxon>
        <taxon>Gammaproteobacteria</taxon>
        <taxon>Pseudomonadales</taxon>
        <taxon>Pseudomonadaceae</taxon>
        <taxon>Pseudomonas</taxon>
    </lineage>
</organism>
<reference evidence="6 7" key="1">
    <citation type="submission" date="2024-01" db="EMBL/GenBank/DDBJ databases">
        <title>Unpublished Manusciprt.</title>
        <authorList>
            <person name="Duman M."/>
            <person name="Valdes E.G."/>
            <person name="Ajmi N."/>
            <person name="Altun S."/>
            <person name="Saticioglu I.B."/>
        </authorList>
    </citation>
    <scope>NUCLEOTIDE SEQUENCE [LARGE SCALE GENOMIC DNA]</scope>
    <source>
        <strain evidence="6 7">148P</strain>
    </source>
</reference>
<dbReference type="Gene3D" id="1.10.1070.20">
    <property type="match status" value="1"/>
</dbReference>
<evidence type="ECO:0000256" key="1">
    <source>
        <dbReference type="ARBA" id="ARBA00010164"/>
    </source>
</evidence>
<dbReference type="InterPro" id="IPR052028">
    <property type="entry name" value="HipA_Ser/Thr_kinase"/>
</dbReference>
<proteinExistence type="inferred from homology"/>
<evidence type="ECO:0000313" key="6">
    <source>
        <dbReference type="EMBL" id="MEE1932990.1"/>
    </source>
</evidence>
<dbReference type="PANTHER" id="PTHR37419:SF8">
    <property type="entry name" value="TOXIN YJJJ"/>
    <property type="match status" value="1"/>
</dbReference>
<dbReference type="EMBL" id="JAZDQJ010000005">
    <property type="protein sequence ID" value="MEE1932990.1"/>
    <property type="molecule type" value="Genomic_DNA"/>
</dbReference>
<dbReference type="RefSeq" id="WP_330073882.1">
    <property type="nucleotide sequence ID" value="NZ_JAZDQJ010000005.1"/>
</dbReference>
<name>A0ABU7HN73_9PSED</name>
<comment type="similarity">
    <text evidence="1">Belongs to the HipA Ser/Thr kinase family.</text>
</comment>
<evidence type="ECO:0000259" key="4">
    <source>
        <dbReference type="Pfam" id="PF07804"/>
    </source>
</evidence>
<sequence>MIAKIYLWDLYVGALNWDEATRTGEFEYAAEFVRSGLQISPIHMPLRADYTYVFPGLNRETFHALPAIFADSLPDDFGTALINAWLAQRGRDRQGFSPVERLLYQGSRGMGALEYHPALNAEMDQAQRIEIHALVQLAGEVLSSRTSLEDRLSAHDPSVDESALQRLIQVGTSAGGARAKAIIAINDAGDIRSGQIKAPPGYSYWLLKFDVARHTDLLADSQGYGRIEYAYHLMAKEAGVQMSECRLLEEGGRAHFMTRRFDRNDAGEKIHMATLCALDHADYKKPGDYSYAEAFAVMRMLRLGRDEAVQFFRRMVFNVIARNQDDHTKNIGFLMDTDGTWYLSPAYDVTWSYLPGNFWVDSHQMTINGKRDDFILDDLLAVGEQVRGMDARQVVREVADAVARWPEIARGVGVAPATVEAIARSHRLYLAA</sequence>